<gene>
    <name evidence="1" type="ORF">B8W67_14005</name>
</gene>
<protein>
    <submittedName>
        <fullName evidence="1">Uncharacterized protein</fullName>
    </submittedName>
</protein>
<reference evidence="1 2" key="1">
    <citation type="submission" date="2017-04" db="EMBL/GenBank/DDBJ databases">
        <title>The new phylogeny of genus Mycobacterium.</title>
        <authorList>
            <person name="Tortoli E."/>
            <person name="Trovato A."/>
            <person name="Cirillo D.M."/>
        </authorList>
    </citation>
    <scope>NUCLEOTIDE SEQUENCE [LARGE SCALE GENOMIC DNA]</scope>
    <source>
        <strain evidence="1 2">KCTC 19819</strain>
    </source>
</reference>
<evidence type="ECO:0000313" key="2">
    <source>
        <dbReference type="Proteomes" id="UP000193577"/>
    </source>
</evidence>
<organism evidence="1 2">
    <name type="scientific">Mycolicibacillus koreensis</name>
    <dbReference type="NCBI Taxonomy" id="1069220"/>
    <lineage>
        <taxon>Bacteria</taxon>
        <taxon>Bacillati</taxon>
        <taxon>Actinomycetota</taxon>
        <taxon>Actinomycetes</taxon>
        <taxon>Mycobacteriales</taxon>
        <taxon>Mycobacteriaceae</taxon>
        <taxon>Mycolicibacillus</taxon>
    </lineage>
</organism>
<dbReference type="EMBL" id="NCXO01000032">
    <property type="protein sequence ID" value="OSC32829.1"/>
    <property type="molecule type" value="Genomic_DNA"/>
</dbReference>
<sequence>MEVTRVSRITGVTHTLDLPITEEQMRAYERGALIQQAMPDLAPGLREFIATGITPQEWDQFVGAED</sequence>
<name>A0A7I7SB76_9MYCO</name>
<dbReference type="Proteomes" id="UP000193577">
    <property type="component" value="Unassembled WGS sequence"/>
</dbReference>
<keyword evidence="2" id="KW-1185">Reference proteome</keyword>
<dbReference type="AlphaFoldDB" id="A0A7I7SB76"/>
<dbReference type="OrthoDB" id="8481978at2"/>
<dbReference type="RefSeq" id="WP_085304558.1">
    <property type="nucleotide sequence ID" value="NZ_AP022594.1"/>
</dbReference>
<proteinExistence type="predicted"/>
<evidence type="ECO:0000313" key="1">
    <source>
        <dbReference type="EMBL" id="OSC32829.1"/>
    </source>
</evidence>
<comment type="caution">
    <text evidence="1">The sequence shown here is derived from an EMBL/GenBank/DDBJ whole genome shotgun (WGS) entry which is preliminary data.</text>
</comment>
<accession>A0A7I7SB76</accession>